<dbReference type="Proteomes" id="UP000001542">
    <property type="component" value="Unassembled WGS sequence"/>
</dbReference>
<reference evidence="3" key="1">
    <citation type="submission" date="2006-10" db="EMBL/GenBank/DDBJ databases">
        <authorList>
            <person name="Amadeo P."/>
            <person name="Zhao Q."/>
            <person name="Wortman J."/>
            <person name="Fraser-Liggett C."/>
            <person name="Carlton J."/>
        </authorList>
    </citation>
    <scope>NUCLEOTIDE SEQUENCE</scope>
    <source>
        <strain evidence="3">G3</strain>
    </source>
</reference>
<organism evidence="3 4">
    <name type="scientific">Trichomonas vaginalis (strain ATCC PRA-98 / G3)</name>
    <dbReference type="NCBI Taxonomy" id="412133"/>
    <lineage>
        <taxon>Eukaryota</taxon>
        <taxon>Metamonada</taxon>
        <taxon>Parabasalia</taxon>
        <taxon>Trichomonadida</taxon>
        <taxon>Trichomonadidae</taxon>
        <taxon>Trichomonas</taxon>
    </lineage>
</organism>
<proteinExistence type="inferred from homology"/>
<evidence type="ECO:0000313" key="3">
    <source>
        <dbReference type="EMBL" id="EAY21824.1"/>
    </source>
</evidence>
<dbReference type="RefSeq" id="XP_001582810.1">
    <property type="nucleotide sequence ID" value="XM_001582760.1"/>
</dbReference>
<feature type="domain" description="Peptidase C14 caspase" evidence="2">
    <location>
        <begin position="37"/>
        <end position="233"/>
    </location>
</feature>
<dbReference type="Pfam" id="PF00656">
    <property type="entry name" value="Peptidase_C14"/>
    <property type="match status" value="1"/>
</dbReference>
<keyword evidence="4" id="KW-1185">Reference proteome</keyword>
<dbReference type="PANTHER" id="PTHR48104:SF30">
    <property type="entry name" value="METACASPASE-1"/>
    <property type="match status" value="1"/>
</dbReference>
<dbReference type="InParanoid" id="A2DC87"/>
<dbReference type="SUPFAM" id="SSF52129">
    <property type="entry name" value="Caspase-like"/>
    <property type="match status" value="1"/>
</dbReference>
<sequence length="250" mass="27949">MSSRKNIQKVGTDITNIPISKLPKQMNRVGFVVINCYTGTRYSLGDGPMNDGYNMSKCLKRYGYQVYYILDSKKKPFLEKLNYFLDNVRGELAVYYVGHGTSVVDTDGDEDDGYDEAMFFTDGTVIDDVLVDCLIEHKNKESKVILISDCCHSGSIWDIQGGNVNGRSLPNGIISVSASNDKQTAKQTIAERQEQGMFTYNLMKTLKTQPNLTAIECKKNLSNILRRYAQTVTIATTSAELLTVPLFNLC</sequence>
<dbReference type="OrthoDB" id="3223806at2759"/>
<comment type="similarity">
    <text evidence="1">Belongs to the peptidase C14B family.</text>
</comment>
<dbReference type="GO" id="GO:0006508">
    <property type="term" value="P:proteolysis"/>
    <property type="evidence" value="ECO:0000318"/>
    <property type="project" value="GO_Central"/>
</dbReference>
<dbReference type="AlphaFoldDB" id="A2DC87"/>
<dbReference type="STRING" id="5722.A2DC87"/>
<dbReference type="VEuPathDB" id="TrichDB:TVAG_248830"/>
<dbReference type="EMBL" id="DS113187">
    <property type="protein sequence ID" value="EAY21824.1"/>
    <property type="molecule type" value="Genomic_DNA"/>
</dbReference>
<dbReference type="KEGG" id="tva:5467394"/>
<reference evidence="3" key="2">
    <citation type="journal article" date="2007" name="Science">
        <title>Draft genome sequence of the sexually transmitted pathogen Trichomonas vaginalis.</title>
        <authorList>
            <person name="Carlton J.M."/>
            <person name="Hirt R.P."/>
            <person name="Silva J.C."/>
            <person name="Delcher A.L."/>
            <person name="Schatz M."/>
            <person name="Zhao Q."/>
            <person name="Wortman J.R."/>
            <person name="Bidwell S.L."/>
            <person name="Alsmark U.C.M."/>
            <person name="Besteiro S."/>
            <person name="Sicheritz-Ponten T."/>
            <person name="Noel C.J."/>
            <person name="Dacks J.B."/>
            <person name="Foster P.G."/>
            <person name="Simillion C."/>
            <person name="Van de Peer Y."/>
            <person name="Miranda-Saavedra D."/>
            <person name="Barton G.J."/>
            <person name="Westrop G.D."/>
            <person name="Mueller S."/>
            <person name="Dessi D."/>
            <person name="Fiori P.L."/>
            <person name="Ren Q."/>
            <person name="Paulsen I."/>
            <person name="Zhang H."/>
            <person name="Bastida-Corcuera F.D."/>
            <person name="Simoes-Barbosa A."/>
            <person name="Brown M.T."/>
            <person name="Hayes R.D."/>
            <person name="Mukherjee M."/>
            <person name="Okumura C.Y."/>
            <person name="Schneider R."/>
            <person name="Smith A.J."/>
            <person name="Vanacova S."/>
            <person name="Villalvazo M."/>
            <person name="Haas B.J."/>
            <person name="Pertea M."/>
            <person name="Feldblyum T.V."/>
            <person name="Utterback T.R."/>
            <person name="Shu C.L."/>
            <person name="Osoegawa K."/>
            <person name="de Jong P.J."/>
            <person name="Hrdy I."/>
            <person name="Horvathova L."/>
            <person name="Zubacova Z."/>
            <person name="Dolezal P."/>
            <person name="Malik S.B."/>
            <person name="Logsdon J.M. Jr."/>
            <person name="Henze K."/>
            <person name="Gupta A."/>
            <person name="Wang C.C."/>
            <person name="Dunne R.L."/>
            <person name="Upcroft J.A."/>
            <person name="Upcroft P."/>
            <person name="White O."/>
            <person name="Salzberg S.L."/>
            <person name="Tang P."/>
            <person name="Chiu C.-H."/>
            <person name="Lee Y.-S."/>
            <person name="Embley T.M."/>
            <person name="Coombs G.H."/>
            <person name="Mottram J.C."/>
            <person name="Tachezy J."/>
            <person name="Fraser-Liggett C.M."/>
            <person name="Johnson P.J."/>
        </authorList>
    </citation>
    <scope>NUCLEOTIDE SEQUENCE [LARGE SCALE GENOMIC DNA]</scope>
    <source>
        <strain evidence="3">G3</strain>
    </source>
</reference>
<evidence type="ECO:0000256" key="1">
    <source>
        <dbReference type="ARBA" id="ARBA00009005"/>
    </source>
</evidence>
<protein>
    <recommendedName>
        <fullName evidence="2">Peptidase C14 caspase domain-containing protein</fullName>
    </recommendedName>
</protein>
<dbReference type="Gene3D" id="3.40.50.12660">
    <property type="match status" value="1"/>
</dbReference>
<evidence type="ECO:0000313" key="4">
    <source>
        <dbReference type="Proteomes" id="UP000001542"/>
    </source>
</evidence>
<dbReference type="GO" id="GO:0004197">
    <property type="term" value="F:cysteine-type endopeptidase activity"/>
    <property type="evidence" value="ECO:0000318"/>
    <property type="project" value="GO_Central"/>
</dbReference>
<dbReference type="PANTHER" id="PTHR48104">
    <property type="entry name" value="METACASPASE-4"/>
    <property type="match status" value="1"/>
</dbReference>
<dbReference type="InterPro" id="IPR011600">
    <property type="entry name" value="Pept_C14_caspase"/>
</dbReference>
<dbReference type="InterPro" id="IPR050452">
    <property type="entry name" value="Metacaspase"/>
</dbReference>
<dbReference type="SMR" id="A2DC87"/>
<evidence type="ECO:0000259" key="2">
    <source>
        <dbReference type="Pfam" id="PF00656"/>
    </source>
</evidence>
<dbReference type="FunCoup" id="A2DC87">
    <property type="interactions" value="406"/>
</dbReference>
<dbReference type="InterPro" id="IPR029030">
    <property type="entry name" value="Caspase-like_dom_sf"/>
</dbReference>
<dbReference type="VEuPathDB" id="TrichDB:TVAGG3_0958060"/>
<name>A2DC87_TRIV3</name>
<gene>
    <name evidence="3" type="ORF">TVAG_248830</name>
</gene>
<dbReference type="GO" id="GO:0005737">
    <property type="term" value="C:cytoplasm"/>
    <property type="evidence" value="ECO:0000318"/>
    <property type="project" value="GO_Central"/>
</dbReference>
<accession>A2DC87</accession>